<dbReference type="EMBL" id="GG739123">
    <property type="protein sequence ID" value="EFC35593.1"/>
    <property type="molecule type" value="Genomic_DNA"/>
</dbReference>
<accession>D2W5Q9</accession>
<dbReference type="VEuPathDB" id="AmoebaDB:NAEGRDRAFT_76751"/>
<gene>
    <name evidence="1" type="ORF">NAEGRDRAFT_76751</name>
</gene>
<proteinExistence type="predicted"/>
<name>D2W5Q9_NAEGR</name>
<evidence type="ECO:0000313" key="1">
    <source>
        <dbReference type="EMBL" id="EFC35593.1"/>
    </source>
</evidence>
<evidence type="ECO:0000313" key="2">
    <source>
        <dbReference type="Proteomes" id="UP000006671"/>
    </source>
</evidence>
<dbReference type="RefSeq" id="XP_002668337.1">
    <property type="nucleotide sequence ID" value="XM_002668291.1"/>
</dbReference>
<feature type="non-terminal residue" evidence="1">
    <location>
        <position position="321"/>
    </location>
</feature>
<dbReference type="KEGG" id="ngr:NAEGRDRAFT_76751"/>
<reference evidence="1 2" key="1">
    <citation type="journal article" date="2010" name="Cell">
        <title>The genome of Naegleria gruberi illuminates early eukaryotic versatility.</title>
        <authorList>
            <person name="Fritz-Laylin L.K."/>
            <person name="Prochnik S.E."/>
            <person name="Ginger M.L."/>
            <person name="Dacks J.B."/>
            <person name="Carpenter M.L."/>
            <person name="Field M.C."/>
            <person name="Kuo A."/>
            <person name="Paredez A."/>
            <person name="Chapman J."/>
            <person name="Pham J."/>
            <person name="Shu S."/>
            <person name="Neupane R."/>
            <person name="Cipriano M."/>
            <person name="Mancuso J."/>
            <person name="Tu H."/>
            <person name="Salamov A."/>
            <person name="Lindquist E."/>
            <person name="Shapiro H."/>
            <person name="Lucas S."/>
            <person name="Grigoriev I.V."/>
            <person name="Cande W.Z."/>
            <person name="Fulton C."/>
            <person name="Rokhsar D.S."/>
            <person name="Dawson S.C."/>
        </authorList>
    </citation>
    <scope>NUCLEOTIDE SEQUENCE [LARGE SCALE GENOMIC DNA]</scope>
    <source>
        <strain evidence="1 2">NEG-M</strain>
    </source>
</reference>
<dbReference type="Proteomes" id="UP000006671">
    <property type="component" value="Unassembled WGS sequence"/>
</dbReference>
<dbReference type="AlphaFoldDB" id="D2W5Q9"/>
<sequence length="321" mass="37439">MSSLKVLTISNYPYYCLKKADEERSTLSHLPSTLITTAKTDIFLTMTSHDIPNGTLEYLHKQNNLRISAHDEIEQLEEWVVVLLILSDLTQEKEESYKFAQTAYSQSKQLSTQYMHGSICRLAIKEFEKHEEMFGEKSNEKLVNQALEVSSKSKDMVASLCSCASAFYWIYMRTGQYGCLAEDYCLKASLFNAKYEGYLVEIQETLYNLSDFDVFQQLARKNVMFGLKDKIVVKYCKMLKKRLRQKNKPNSGNHEEVKSLLEEWEMWQNKNTNVSMKVETFIHENQEHWSDKSLNNLILSSDPNLYVISRLLEEYYIIGNH</sequence>
<dbReference type="GeneID" id="8859717"/>
<protein>
    <submittedName>
        <fullName evidence="1">Predicted protein</fullName>
    </submittedName>
</protein>
<organism evidence="2">
    <name type="scientific">Naegleria gruberi</name>
    <name type="common">Amoeba</name>
    <dbReference type="NCBI Taxonomy" id="5762"/>
    <lineage>
        <taxon>Eukaryota</taxon>
        <taxon>Discoba</taxon>
        <taxon>Heterolobosea</taxon>
        <taxon>Tetramitia</taxon>
        <taxon>Eutetramitia</taxon>
        <taxon>Vahlkampfiidae</taxon>
        <taxon>Naegleria</taxon>
    </lineage>
</organism>
<keyword evidence="2" id="KW-1185">Reference proteome</keyword>
<dbReference type="InParanoid" id="D2W5Q9"/>